<keyword evidence="3" id="KW-0378">Hydrolase</keyword>
<dbReference type="HAMAP" id="MF_00048">
    <property type="entry name" value="UPF0102"/>
    <property type="match status" value="1"/>
</dbReference>
<dbReference type="NCBIfam" id="TIGR00252">
    <property type="entry name" value="YraN family protein"/>
    <property type="match status" value="1"/>
</dbReference>
<dbReference type="CDD" id="cd20736">
    <property type="entry name" value="PoNe_Nuclease"/>
    <property type="match status" value="1"/>
</dbReference>
<dbReference type="InterPro" id="IPR003509">
    <property type="entry name" value="UPF0102_YraN-like"/>
</dbReference>
<keyword evidence="3" id="KW-0540">Nuclease</keyword>
<dbReference type="Proteomes" id="UP000199355">
    <property type="component" value="Unassembled WGS sequence"/>
</dbReference>
<dbReference type="PANTHER" id="PTHR34039:SF1">
    <property type="entry name" value="UPF0102 PROTEIN YRAN"/>
    <property type="match status" value="1"/>
</dbReference>
<evidence type="ECO:0000313" key="4">
    <source>
        <dbReference type="Proteomes" id="UP000199355"/>
    </source>
</evidence>
<organism evidence="3 4">
    <name type="scientific">Desulfovibrio legallii</name>
    <dbReference type="NCBI Taxonomy" id="571438"/>
    <lineage>
        <taxon>Bacteria</taxon>
        <taxon>Pseudomonadati</taxon>
        <taxon>Thermodesulfobacteriota</taxon>
        <taxon>Desulfovibrionia</taxon>
        <taxon>Desulfovibrionales</taxon>
        <taxon>Desulfovibrionaceae</taxon>
        <taxon>Desulfovibrio</taxon>
    </lineage>
</organism>
<evidence type="ECO:0000313" key="3">
    <source>
        <dbReference type="EMBL" id="SDF68443.1"/>
    </source>
</evidence>
<keyword evidence="3" id="KW-0255">Endonuclease</keyword>
<dbReference type="OrthoDB" id="9794876at2"/>
<dbReference type="Pfam" id="PF02021">
    <property type="entry name" value="UPF0102"/>
    <property type="match status" value="1"/>
</dbReference>
<sequence length="154" mass="16920">MSAGGLFPWLRRQTQPAAKAPAAAHLRLGREGEDAAAALLARKGYAVLDRNWRQGRLELDLVCRDGATLVFVEVKTRAHAEHGGPAAALTPTKQRTLCRAAAAWLTAHAAWEQPCRFDLVCALRQGTDLYLEHYIHAFVCPSSLDRGHAARQSW</sequence>
<dbReference type="NCBIfam" id="NF009154">
    <property type="entry name" value="PRK12497.3-3"/>
    <property type="match status" value="1"/>
</dbReference>
<gene>
    <name evidence="3" type="ORF">SAMN05192586_11081</name>
</gene>
<dbReference type="NCBIfam" id="NF009150">
    <property type="entry name" value="PRK12497.1-3"/>
    <property type="match status" value="1"/>
</dbReference>
<evidence type="ECO:0000256" key="2">
    <source>
        <dbReference type="HAMAP-Rule" id="MF_00048"/>
    </source>
</evidence>
<dbReference type="PANTHER" id="PTHR34039">
    <property type="entry name" value="UPF0102 PROTEIN YRAN"/>
    <property type="match status" value="1"/>
</dbReference>
<reference evidence="4" key="1">
    <citation type="submission" date="2016-10" db="EMBL/GenBank/DDBJ databases">
        <authorList>
            <person name="Varghese N."/>
            <person name="Submissions S."/>
        </authorList>
    </citation>
    <scope>NUCLEOTIDE SEQUENCE [LARGE SCALE GENOMIC DNA]</scope>
    <source>
        <strain evidence="4">KHC7</strain>
    </source>
</reference>
<dbReference type="AlphaFoldDB" id="A0A1G7N321"/>
<name>A0A1G7N321_9BACT</name>
<accession>A0A1G7N321</accession>
<dbReference type="GO" id="GO:0004519">
    <property type="term" value="F:endonuclease activity"/>
    <property type="evidence" value="ECO:0007669"/>
    <property type="project" value="UniProtKB-KW"/>
</dbReference>
<dbReference type="InterPro" id="IPR011335">
    <property type="entry name" value="Restrct_endonuc-II-like"/>
</dbReference>
<proteinExistence type="inferred from homology"/>
<dbReference type="STRING" id="571438.SAMN05192586_11081"/>
<dbReference type="SUPFAM" id="SSF52980">
    <property type="entry name" value="Restriction endonuclease-like"/>
    <property type="match status" value="1"/>
</dbReference>
<evidence type="ECO:0000256" key="1">
    <source>
        <dbReference type="ARBA" id="ARBA00006738"/>
    </source>
</evidence>
<keyword evidence="4" id="KW-1185">Reference proteome</keyword>
<comment type="similarity">
    <text evidence="1 2">Belongs to the UPF0102 family.</text>
</comment>
<dbReference type="GO" id="GO:0003676">
    <property type="term" value="F:nucleic acid binding"/>
    <property type="evidence" value="ECO:0007669"/>
    <property type="project" value="InterPro"/>
</dbReference>
<dbReference type="InterPro" id="IPR011856">
    <property type="entry name" value="tRNA_endonuc-like_dom_sf"/>
</dbReference>
<dbReference type="Gene3D" id="3.40.1350.10">
    <property type="match status" value="1"/>
</dbReference>
<dbReference type="EMBL" id="FNBX01000010">
    <property type="protein sequence ID" value="SDF68443.1"/>
    <property type="molecule type" value="Genomic_DNA"/>
</dbReference>
<protein>
    <recommendedName>
        <fullName evidence="2">UPF0102 protein SAMN05192586_11081</fullName>
    </recommendedName>
</protein>